<evidence type="ECO:0000313" key="2">
    <source>
        <dbReference type="EMBL" id="AMP03050.1"/>
    </source>
</evidence>
<dbReference type="EMBL" id="CP013234">
    <property type="protein sequence ID" value="AMP03050.1"/>
    <property type="molecule type" value="Genomic_DNA"/>
</dbReference>
<name>A0A127PZ00_9BURK</name>
<keyword evidence="1" id="KW-0732">Signal</keyword>
<feature type="chain" id="PRO_5007277309" description="Proline rich signal peptide protein" evidence="1">
    <location>
        <begin position="30"/>
        <end position="192"/>
    </location>
</feature>
<dbReference type="PATRIC" id="fig|279113.9.peg.663"/>
<proteinExistence type="predicted"/>
<organism evidence="2 3">
    <name type="scientific">Collimonas pratensis</name>
    <dbReference type="NCBI Taxonomy" id="279113"/>
    <lineage>
        <taxon>Bacteria</taxon>
        <taxon>Pseudomonadati</taxon>
        <taxon>Pseudomonadota</taxon>
        <taxon>Betaproteobacteria</taxon>
        <taxon>Burkholderiales</taxon>
        <taxon>Oxalobacteraceae</taxon>
        <taxon>Collimonas</taxon>
    </lineage>
</organism>
<dbReference type="Proteomes" id="UP000074561">
    <property type="component" value="Chromosome"/>
</dbReference>
<reference evidence="2 3" key="1">
    <citation type="submission" date="2015-11" db="EMBL/GenBank/DDBJ databases">
        <title>Exploring the genomic traits of fungus-feeding bacterial genus Collimonas.</title>
        <authorList>
            <person name="Song C."/>
            <person name="Schmidt R."/>
            <person name="de Jager V."/>
            <person name="Krzyzanowska D."/>
            <person name="Jongedijk E."/>
            <person name="Cankar K."/>
            <person name="Beekwilder J."/>
            <person name="van Veen A."/>
            <person name="de Boer W."/>
            <person name="van Veen J.A."/>
            <person name="Garbeva P."/>
        </authorList>
    </citation>
    <scope>NUCLEOTIDE SEQUENCE [LARGE SCALE GENOMIC DNA]</scope>
    <source>
        <strain evidence="2 3">Ter91</strain>
    </source>
</reference>
<accession>A0A127PZ00</accession>
<gene>
    <name evidence="2" type="ORF">CPter91_0655</name>
</gene>
<dbReference type="Pfam" id="PF14334">
    <property type="entry name" value="DUF4390"/>
    <property type="match status" value="1"/>
</dbReference>
<dbReference type="KEGG" id="cpra:CPter91_0655"/>
<dbReference type="AlphaFoldDB" id="A0A127PZ00"/>
<evidence type="ECO:0000256" key="1">
    <source>
        <dbReference type="SAM" id="SignalP"/>
    </source>
</evidence>
<dbReference type="STRING" id="279113.CPter91_0655"/>
<sequence>MTRPLPQFLKYWLLALMLALSFSHASSFASDGVELSQAHIEAGDDGYRLSAIFSFDLNRGLEDVINRGVTLYFTTDVELTRPRWYWFDEKAITATQTIRLQYNLITRRYNVAINGSLQQSFTTLDDALALIRRPSRWLIADKSALKQGEVYRVAVRMGLDLGLLSKPFQVNALNNSDWRFSSDWKSFNYKAE</sequence>
<evidence type="ECO:0008006" key="4">
    <source>
        <dbReference type="Google" id="ProtNLM"/>
    </source>
</evidence>
<feature type="signal peptide" evidence="1">
    <location>
        <begin position="1"/>
        <end position="29"/>
    </location>
</feature>
<dbReference type="OrthoDB" id="5298153at2"/>
<evidence type="ECO:0000313" key="3">
    <source>
        <dbReference type="Proteomes" id="UP000074561"/>
    </source>
</evidence>
<protein>
    <recommendedName>
        <fullName evidence="4">Proline rich signal peptide protein</fullName>
    </recommendedName>
</protein>
<dbReference type="InterPro" id="IPR025500">
    <property type="entry name" value="DUF4390"/>
</dbReference>